<evidence type="ECO:0000313" key="2">
    <source>
        <dbReference type="EMBL" id="KAI3403176.2"/>
    </source>
</evidence>
<dbReference type="RefSeq" id="XP_049178923.1">
    <property type="nucleotide sequence ID" value="XM_049325465.1"/>
</dbReference>
<dbReference type="AlphaFoldDB" id="A0AAI9SUK4"/>
<accession>A0AAI9SUK4</accession>
<evidence type="ECO:0000313" key="3">
    <source>
        <dbReference type="Proteomes" id="UP001202479"/>
    </source>
</evidence>
<dbReference type="InterPro" id="IPR029028">
    <property type="entry name" value="Alpha/beta_knot_MTases"/>
</dbReference>
<dbReference type="GeneID" id="73381680"/>
<evidence type="ECO:0000256" key="1">
    <source>
        <dbReference type="ARBA" id="ARBA00009841"/>
    </source>
</evidence>
<dbReference type="InterPro" id="IPR029026">
    <property type="entry name" value="tRNA_m1G_MTases_N"/>
</dbReference>
<dbReference type="SUPFAM" id="SSF75217">
    <property type="entry name" value="alpha/beta knot"/>
    <property type="match status" value="1"/>
</dbReference>
<dbReference type="EMBL" id="JAHUZD010000137">
    <property type="protein sequence ID" value="KAI3403176.2"/>
    <property type="molecule type" value="Genomic_DNA"/>
</dbReference>
<comment type="caution">
    <text evidence="2">The sequence shown here is derived from an EMBL/GenBank/DDBJ whole genome shotgun (WGS) entry which is preliminary data.</text>
</comment>
<dbReference type="Gene3D" id="3.40.1280.10">
    <property type="match status" value="2"/>
</dbReference>
<dbReference type="PANTHER" id="PTHR12150:SF13">
    <property type="entry name" value="METHYLTRANSFERASE C9ORF114-RELATED"/>
    <property type="match status" value="1"/>
</dbReference>
<keyword evidence="3" id="KW-1185">Reference proteome</keyword>
<dbReference type="InterPro" id="IPR003750">
    <property type="entry name" value="Put_MeTrfase-C9orf114-like"/>
</dbReference>
<organism evidence="2 3">
    <name type="scientific">Candida oxycetoniae</name>
    <dbReference type="NCBI Taxonomy" id="497107"/>
    <lineage>
        <taxon>Eukaryota</taxon>
        <taxon>Fungi</taxon>
        <taxon>Dikarya</taxon>
        <taxon>Ascomycota</taxon>
        <taxon>Saccharomycotina</taxon>
        <taxon>Pichiomycetes</taxon>
        <taxon>Debaryomycetaceae</taxon>
        <taxon>Candida/Lodderomyces clade</taxon>
        <taxon>Candida</taxon>
    </lineage>
</organism>
<evidence type="ECO:0008006" key="4">
    <source>
        <dbReference type="Google" id="ProtNLM"/>
    </source>
</evidence>
<dbReference type="Proteomes" id="UP001202479">
    <property type="component" value="Unassembled WGS sequence"/>
</dbReference>
<dbReference type="PANTHER" id="PTHR12150">
    <property type="entry name" value="CLASS IV SAM-BINDING METHYLTRANSFERASE-RELATED"/>
    <property type="match status" value="1"/>
</dbReference>
<protein>
    <recommendedName>
        <fullName evidence="4">DUF171-domain-containing protein</fullName>
    </recommendedName>
</protein>
<sequence length="389" mass="44657">MTKRKATEQNEQLPVKKPIKVPVESSISICIPSNAISSKNAYNLEQKTMIAYQIAKACLIYNVSEIVVLQSSSSQLNEEDKSETINIGNKVVFKEEEKEREEEVKDRKDLEMKQDGLLLASLLQFFITPTYLVKTVFSPHLNANFKEIIHKFKYAYKLPKITTLPFMQNNQVYRDFKEGIVIPRETPKIKSKKSANSKFKTKAPHKVTVSKYVNIGEKEPLKLDIAREVPIYSRVTIDLKNKMIISPEKAYGIAGYRASFGYHVRLVEKDQFNKIFTQSPIEDGYSETIFINCDDYFDKSSRVLKEMKLYNDREVARGKHILMILGNYRDIQVSYEADKEKSEVFEGLDNGMELFDYRMDIPLGCRIEDGVLITLTKLRSEPKVGGAAK</sequence>
<comment type="similarity">
    <text evidence="1">Belongs to the class IV-like SAM-binding methyltransferase superfamily.</text>
</comment>
<name>A0AAI9SUK4_9ASCO</name>
<gene>
    <name evidence="2" type="ORF">KGF56_004065</name>
</gene>
<proteinExistence type="inferred from homology"/>
<reference evidence="2" key="1">
    <citation type="journal article" date="2022" name="DNA Res.">
        <title>Genome analysis of five recently described species of the CUG-Ser clade uncovers Candida theae as a new hybrid lineage with pathogenic potential in the Candida parapsilosis species complex.</title>
        <authorList>
            <person name="Mixao V."/>
            <person name="Del Olmo V."/>
            <person name="Hegedusova E."/>
            <person name="Saus E."/>
            <person name="Pryszcz L."/>
            <person name="Cillingova A."/>
            <person name="Nosek J."/>
            <person name="Gabaldon T."/>
        </authorList>
    </citation>
    <scope>NUCLEOTIDE SEQUENCE</scope>
    <source>
        <strain evidence="2">CBS 10844</strain>
    </source>
</reference>
<dbReference type="Pfam" id="PF02598">
    <property type="entry name" value="Methyltrn_RNA_3"/>
    <property type="match status" value="1"/>
</dbReference>